<gene>
    <name evidence="3" type="ORF">F3Y22_tig00110570pilonHSYRG00207</name>
</gene>
<feature type="transmembrane region" description="Helical" evidence="2">
    <location>
        <begin position="41"/>
        <end position="62"/>
    </location>
</feature>
<dbReference type="Proteomes" id="UP000436088">
    <property type="component" value="Unassembled WGS sequence"/>
</dbReference>
<comment type="caution">
    <text evidence="3">The sequence shown here is derived from an EMBL/GenBank/DDBJ whole genome shotgun (WGS) entry which is preliminary data.</text>
</comment>
<keyword evidence="3" id="KW-0808">Transferase</keyword>
<dbReference type="EMBL" id="VEPZ02001034">
    <property type="protein sequence ID" value="KAE8699785.1"/>
    <property type="molecule type" value="Genomic_DNA"/>
</dbReference>
<feature type="compositionally biased region" description="Basic residues" evidence="1">
    <location>
        <begin position="530"/>
        <end position="556"/>
    </location>
</feature>
<evidence type="ECO:0000313" key="4">
    <source>
        <dbReference type="Proteomes" id="UP000436088"/>
    </source>
</evidence>
<feature type="region of interest" description="Disordered" evidence="1">
    <location>
        <begin position="527"/>
        <end position="575"/>
    </location>
</feature>
<dbReference type="PANTHER" id="PTHR46635:SF1">
    <property type="entry name" value="GLYCOSYL TRANSFERASE FAMILY 1 PROTEIN"/>
    <property type="match status" value="1"/>
</dbReference>
<feature type="transmembrane region" description="Helical" evidence="2">
    <location>
        <begin position="197"/>
        <end position="216"/>
    </location>
</feature>
<dbReference type="PANTHER" id="PTHR46635">
    <property type="entry name" value="GLYCOSYL TRANSFERASE FAMILY 1 PROTEIN"/>
    <property type="match status" value="1"/>
</dbReference>
<name>A0A6A3A9E1_HIBSY</name>
<sequence>MGSLESPVSLKRAGIRSERNPFLSRTRSRLSRFLLFKKLDYIQWICTVVVFLFFVVFFQMFLPGSVMDTSQDSFLDAKDLVLGEFRYLKEVGGLDFGDDVVLEPCKLLLKFQREKKQASVESSSALSRSQHHFHYRKPQLALIFADLLVDPQQLLMVTVANALERLAMKFRSTLLKMVPCTMYGKILEFRSPFLRLIPMRLVSIGSTMMAYLLALLRPRVLFLGKLLKDTPCCSKILKLPSEVAPPKAVIELPSKLKEEWKWDVFPDLWNSTLKDRSSKFLTRMTCMKVMKGSLKGLVNRCASMNLTMVKEHGLFSTKFSYRGIGLSSKGRRPKMDDVDGPSRLELLKNPYYRDTLGEYGAFFAIANRIDHLHRNAWIGFQSWRATARKNFPLPLHIKHLFVSACGLSAEYCHLAKQSTSMQFAFSDTFKRMYSITTGLTSLPPMPQDGGTCARRMVYVNPETGVMHEYHSFKHRRGKMWVKWFALNTLKAMDEDLAEEADSDHPKKRWLWPSTGEVVWQGVLDREKNLRNRQKEKRKQKSKDKQERMRHKHRQKALGKYVNPSPMKKWKIQIQH</sequence>
<keyword evidence="4" id="KW-1185">Reference proteome</keyword>
<dbReference type="AlphaFoldDB" id="A0A6A3A9E1"/>
<reference evidence="3" key="1">
    <citation type="submission" date="2019-09" db="EMBL/GenBank/DDBJ databases">
        <title>Draft genome information of white flower Hibiscus syriacus.</title>
        <authorList>
            <person name="Kim Y.-M."/>
        </authorList>
    </citation>
    <scope>NUCLEOTIDE SEQUENCE [LARGE SCALE GENOMIC DNA]</scope>
    <source>
        <strain evidence="3">YM2019G1</strain>
    </source>
</reference>
<evidence type="ECO:0000256" key="2">
    <source>
        <dbReference type="SAM" id="Phobius"/>
    </source>
</evidence>
<keyword evidence="2" id="KW-0472">Membrane</keyword>
<keyword evidence="2" id="KW-0812">Transmembrane</keyword>
<proteinExistence type="predicted"/>
<organism evidence="3 4">
    <name type="scientific">Hibiscus syriacus</name>
    <name type="common">Rose of Sharon</name>
    <dbReference type="NCBI Taxonomy" id="106335"/>
    <lineage>
        <taxon>Eukaryota</taxon>
        <taxon>Viridiplantae</taxon>
        <taxon>Streptophyta</taxon>
        <taxon>Embryophyta</taxon>
        <taxon>Tracheophyta</taxon>
        <taxon>Spermatophyta</taxon>
        <taxon>Magnoliopsida</taxon>
        <taxon>eudicotyledons</taxon>
        <taxon>Gunneridae</taxon>
        <taxon>Pentapetalae</taxon>
        <taxon>rosids</taxon>
        <taxon>malvids</taxon>
        <taxon>Malvales</taxon>
        <taxon>Malvaceae</taxon>
        <taxon>Malvoideae</taxon>
        <taxon>Hibiscus</taxon>
    </lineage>
</organism>
<protein>
    <submittedName>
        <fullName evidence="3">Glycosyl transferase family 1 protein isoform 2</fullName>
    </submittedName>
</protein>
<keyword evidence="2" id="KW-1133">Transmembrane helix</keyword>
<dbReference type="GO" id="GO:0016740">
    <property type="term" value="F:transferase activity"/>
    <property type="evidence" value="ECO:0007669"/>
    <property type="project" value="UniProtKB-KW"/>
</dbReference>
<evidence type="ECO:0000313" key="3">
    <source>
        <dbReference type="EMBL" id="KAE8699785.1"/>
    </source>
</evidence>
<evidence type="ECO:0000256" key="1">
    <source>
        <dbReference type="SAM" id="MobiDB-lite"/>
    </source>
</evidence>
<accession>A0A6A3A9E1</accession>